<dbReference type="SUPFAM" id="SSF54373">
    <property type="entry name" value="FAD-linked reductases, C-terminal domain"/>
    <property type="match status" value="1"/>
</dbReference>
<accession>A0A0D2PLH6</accession>
<evidence type="ECO:0000256" key="3">
    <source>
        <dbReference type="ARBA" id="ARBA00023002"/>
    </source>
</evidence>
<dbReference type="Pfam" id="PF01494">
    <property type="entry name" value="FAD_binding_3"/>
    <property type="match status" value="1"/>
</dbReference>
<feature type="chain" id="PRO_5002260795" description="FAD-binding domain-containing protein" evidence="4">
    <location>
        <begin position="19"/>
        <end position="384"/>
    </location>
</feature>
<dbReference type="STRING" id="945553.A0A0D2PLH6"/>
<feature type="domain" description="FAD-binding" evidence="5">
    <location>
        <begin position="261"/>
        <end position="326"/>
    </location>
</feature>
<sequence length="384" mass="42358">MIWARTWHILARMGLTDAFARIAHAPPTGAPGVGFDYRRSDQPAEGFRFKLVEMPYGCIRFHRAAFLDVFVSHLPPGIAYFGKRLATYSRGGDGETALLFSDGSTATCDVLIGADGIKSTVRAQMYAEAAEAAGDFTLMRHVEPVWTGTMAYRGLIRAQDVPRNEDGMAHRAFAAPMMYCGKSKHVVSYSIAQGDIVNVVTFASQPEKHGYPFNGEWVVDCEQQELLDCYAGWEPEVFTPFQCIDKPTRWAIHHLRPLPFYHRNGVVLMGDAAHAMSPHQGAGAGQAIEDAFVLGNLLAEAPRDQVLRYLGAYEAVRLPAANGVLTGSYESGMMYEFDSEYGDKYETLGPAIAAQWAWIDQVPLDEELASALRLARQPARSSRL</sequence>
<keyword evidence="2" id="KW-0274">FAD</keyword>
<dbReference type="PANTHER" id="PTHR46720:SF3">
    <property type="entry name" value="FAD-BINDING DOMAIN-CONTAINING PROTEIN-RELATED"/>
    <property type="match status" value="1"/>
</dbReference>
<dbReference type="InterPro" id="IPR002938">
    <property type="entry name" value="FAD-bd"/>
</dbReference>
<organism evidence="6 7">
    <name type="scientific">Hypholoma sublateritium (strain FD-334 SS-4)</name>
    <dbReference type="NCBI Taxonomy" id="945553"/>
    <lineage>
        <taxon>Eukaryota</taxon>
        <taxon>Fungi</taxon>
        <taxon>Dikarya</taxon>
        <taxon>Basidiomycota</taxon>
        <taxon>Agaricomycotina</taxon>
        <taxon>Agaricomycetes</taxon>
        <taxon>Agaricomycetidae</taxon>
        <taxon>Agaricales</taxon>
        <taxon>Agaricineae</taxon>
        <taxon>Strophariaceae</taxon>
        <taxon>Hypholoma</taxon>
    </lineage>
</organism>
<keyword evidence="7" id="KW-1185">Reference proteome</keyword>
<evidence type="ECO:0000256" key="2">
    <source>
        <dbReference type="ARBA" id="ARBA00022827"/>
    </source>
</evidence>
<keyword evidence="4" id="KW-0732">Signal</keyword>
<feature type="signal peptide" evidence="4">
    <location>
        <begin position="1"/>
        <end position="18"/>
    </location>
</feature>
<proteinExistence type="predicted"/>
<protein>
    <recommendedName>
        <fullName evidence="5">FAD-binding domain-containing protein</fullName>
    </recommendedName>
</protein>
<dbReference type="Proteomes" id="UP000054270">
    <property type="component" value="Unassembled WGS sequence"/>
</dbReference>
<dbReference type="GO" id="GO:0071949">
    <property type="term" value="F:FAD binding"/>
    <property type="evidence" value="ECO:0007669"/>
    <property type="project" value="InterPro"/>
</dbReference>
<evidence type="ECO:0000313" key="7">
    <source>
        <dbReference type="Proteomes" id="UP000054270"/>
    </source>
</evidence>
<dbReference type="AlphaFoldDB" id="A0A0D2PLH6"/>
<evidence type="ECO:0000259" key="5">
    <source>
        <dbReference type="Pfam" id="PF01494"/>
    </source>
</evidence>
<dbReference type="OrthoDB" id="417877at2759"/>
<dbReference type="OMA" id="MYCGKSK"/>
<keyword evidence="1" id="KW-0285">Flavoprotein</keyword>
<evidence type="ECO:0000256" key="1">
    <source>
        <dbReference type="ARBA" id="ARBA00022630"/>
    </source>
</evidence>
<evidence type="ECO:0000256" key="4">
    <source>
        <dbReference type="SAM" id="SignalP"/>
    </source>
</evidence>
<dbReference type="InterPro" id="IPR036188">
    <property type="entry name" value="FAD/NAD-bd_sf"/>
</dbReference>
<dbReference type="SUPFAM" id="SSF51905">
    <property type="entry name" value="FAD/NAD(P)-binding domain"/>
    <property type="match status" value="1"/>
</dbReference>
<keyword evidence="3" id="KW-0560">Oxidoreductase</keyword>
<dbReference type="Gene3D" id="3.50.50.60">
    <property type="entry name" value="FAD/NAD(P)-binding domain"/>
    <property type="match status" value="1"/>
</dbReference>
<reference evidence="7" key="1">
    <citation type="submission" date="2014-04" db="EMBL/GenBank/DDBJ databases">
        <title>Evolutionary Origins and Diversification of the Mycorrhizal Mutualists.</title>
        <authorList>
            <consortium name="DOE Joint Genome Institute"/>
            <consortium name="Mycorrhizal Genomics Consortium"/>
            <person name="Kohler A."/>
            <person name="Kuo A."/>
            <person name="Nagy L.G."/>
            <person name="Floudas D."/>
            <person name="Copeland A."/>
            <person name="Barry K.W."/>
            <person name="Cichocki N."/>
            <person name="Veneault-Fourrey C."/>
            <person name="LaButti K."/>
            <person name="Lindquist E.A."/>
            <person name="Lipzen A."/>
            <person name="Lundell T."/>
            <person name="Morin E."/>
            <person name="Murat C."/>
            <person name="Riley R."/>
            <person name="Ohm R."/>
            <person name="Sun H."/>
            <person name="Tunlid A."/>
            <person name="Henrissat B."/>
            <person name="Grigoriev I.V."/>
            <person name="Hibbett D.S."/>
            <person name="Martin F."/>
        </authorList>
    </citation>
    <scope>NUCLEOTIDE SEQUENCE [LARGE SCALE GENOMIC DNA]</scope>
    <source>
        <strain evidence="7">FD-334 SS-4</strain>
    </source>
</reference>
<dbReference type="InterPro" id="IPR051104">
    <property type="entry name" value="FAD_monoxygenase"/>
</dbReference>
<name>A0A0D2PLH6_HYPSF</name>
<gene>
    <name evidence="6" type="ORF">HYPSUDRAFT_141882</name>
</gene>
<evidence type="ECO:0000313" key="6">
    <source>
        <dbReference type="EMBL" id="KJA20765.1"/>
    </source>
</evidence>
<dbReference type="EMBL" id="KN817564">
    <property type="protein sequence ID" value="KJA20765.1"/>
    <property type="molecule type" value="Genomic_DNA"/>
</dbReference>
<dbReference type="PANTHER" id="PTHR46720">
    <property type="entry name" value="HYDROXYLASE, PUTATIVE (AFU_ORTHOLOGUE AFUA_3G01460)-RELATED"/>
    <property type="match status" value="1"/>
</dbReference>
<dbReference type="GO" id="GO:0044550">
    <property type="term" value="P:secondary metabolite biosynthetic process"/>
    <property type="evidence" value="ECO:0007669"/>
    <property type="project" value="TreeGrafter"/>
</dbReference>
<dbReference type="PRINTS" id="PR00420">
    <property type="entry name" value="RNGMNOXGNASE"/>
</dbReference>
<dbReference type="GO" id="GO:0016491">
    <property type="term" value="F:oxidoreductase activity"/>
    <property type="evidence" value="ECO:0007669"/>
    <property type="project" value="UniProtKB-KW"/>
</dbReference>